<organism evidence="1 4">
    <name type="scientific">Myxococcus fulvus</name>
    <dbReference type="NCBI Taxonomy" id="33"/>
    <lineage>
        <taxon>Bacteria</taxon>
        <taxon>Pseudomonadati</taxon>
        <taxon>Myxococcota</taxon>
        <taxon>Myxococcia</taxon>
        <taxon>Myxococcales</taxon>
        <taxon>Cystobacterineae</taxon>
        <taxon>Myxococcaceae</taxon>
        <taxon>Myxococcus</taxon>
    </lineage>
</organism>
<dbReference type="EMBL" id="FOIB01000007">
    <property type="protein sequence ID" value="SEU25704.1"/>
    <property type="molecule type" value="Genomic_DNA"/>
</dbReference>
<sequence>MTWVVIVFSLGAAALGWHLMTNRRELPAPSLGTCARCGKARELLDEALDDHHLDAEQRRHEQSGAVDYHVWWCGSCEEGVVVRNTAFEQTWSPCTGCGARATFNVHTVAAATERKGGELRVEVMCPGCGHVDSHRRYTPRVPPRG</sequence>
<dbReference type="OrthoDB" id="9810918at2"/>
<dbReference type="AlphaFoldDB" id="A0A511T713"/>
<evidence type="ECO:0000313" key="2">
    <source>
        <dbReference type="EMBL" id="SEU25704.1"/>
    </source>
</evidence>
<dbReference type="RefSeq" id="WP_074956899.1">
    <property type="nucleotide sequence ID" value="NZ_BJXR01000036.1"/>
</dbReference>
<dbReference type="Proteomes" id="UP000321514">
    <property type="component" value="Unassembled WGS sequence"/>
</dbReference>
<comment type="caution">
    <text evidence="1">The sequence shown here is derived from an EMBL/GenBank/DDBJ whole genome shotgun (WGS) entry which is preliminary data.</text>
</comment>
<dbReference type="Proteomes" id="UP000183760">
    <property type="component" value="Unassembled WGS sequence"/>
</dbReference>
<reference evidence="1 4" key="2">
    <citation type="submission" date="2019-07" db="EMBL/GenBank/DDBJ databases">
        <title>Whole genome shotgun sequence of Myxococcus fulvus NBRC 100333.</title>
        <authorList>
            <person name="Hosoyama A."/>
            <person name="Uohara A."/>
            <person name="Ohji S."/>
            <person name="Ichikawa N."/>
        </authorList>
    </citation>
    <scope>NUCLEOTIDE SEQUENCE [LARGE SCALE GENOMIC DNA]</scope>
    <source>
        <strain evidence="1 4">NBRC 100333</strain>
    </source>
</reference>
<dbReference type="STRING" id="1334629.MFUL124B02_20145"/>
<evidence type="ECO:0000313" key="1">
    <source>
        <dbReference type="EMBL" id="GEN09949.1"/>
    </source>
</evidence>
<proteinExistence type="predicted"/>
<dbReference type="EMBL" id="BJXR01000036">
    <property type="protein sequence ID" value="GEN09949.1"/>
    <property type="molecule type" value="Genomic_DNA"/>
</dbReference>
<reference evidence="2 3" key="1">
    <citation type="submission" date="2016-10" db="EMBL/GenBank/DDBJ databases">
        <authorList>
            <person name="Varghese N."/>
            <person name="Submissions S."/>
        </authorList>
    </citation>
    <scope>NUCLEOTIDE SEQUENCE [LARGE SCALE GENOMIC DNA]</scope>
    <source>
        <strain evidence="2 3">DSM 16525</strain>
    </source>
</reference>
<evidence type="ECO:0000313" key="4">
    <source>
        <dbReference type="Proteomes" id="UP000321514"/>
    </source>
</evidence>
<protein>
    <submittedName>
        <fullName evidence="1">Uncharacterized protein</fullName>
    </submittedName>
</protein>
<gene>
    <name evidence="1" type="ORF">MFU01_49860</name>
    <name evidence="2" type="ORF">SAMN05443572_107145</name>
</gene>
<accession>A0A511T713</accession>
<name>A0A511T713_MYXFU</name>
<evidence type="ECO:0000313" key="3">
    <source>
        <dbReference type="Proteomes" id="UP000183760"/>
    </source>
</evidence>
<keyword evidence="3" id="KW-1185">Reference proteome</keyword>